<gene>
    <name evidence="1" type="ORF">CLOHYLEM_04907</name>
</gene>
<evidence type="ECO:0000313" key="2">
    <source>
        <dbReference type="Proteomes" id="UP000004893"/>
    </source>
</evidence>
<protein>
    <submittedName>
        <fullName evidence="1">Uncharacterized protein</fullName>
    </submittedName>
</protein>
<proteinExistence type="predicted"/>
<dbReference type="STRING" id="553973.CLOHYLEM_04907"/>
<dbReference type="eggNOG" id="ENOG502ZBPT">
    <property type="taxonomic scope" value="Bacteria"/>
</dbReference>
<dbReference type="Proteomes" id="UP000004893">
    <property type="component" value="Unassembled WGS sequence"/>
</dbReference>
<keyword evidence="2" id="KW-1185">Reference proteome</keyword>
<organism evidence="1 2">
    <name type="scientific">[Clostridium] hylemonae DSM 15053</name>
    <dbReference type="NCBI Taxonomy" id="553973"/>
    <lineage>
        <taxon>Bacteria</taxon>
        <taxon>Bacillati</taxon>
        <taxon>Bacillota</taxon>
        <taxon>Clostridia</taxon>
        <taxon>Lachnospirales</taxon>
        <taxon>Lachnospiraceae</taxon>
    </lineage>
</organism>
<sequence>MECLIMADMNLVPVTGIVQNITSMRDNCCELLVSIRNSDGITNFVVGPDSYVINEVRLRPGMSVIAFYDANLAIPLIFPPQYRAVIIGRKNPNENMYAGYFDENLTSEDGSLQLNMTGTTDVVTSNGQRFNCDLGGRLLVVYYSASTRSIPAQTTPRRVIVLC</sequence>
<reference evidence="1" key="1">
    <citation type="submission" date="2009-02" db="EMBL/GenBank/DDBJ databases">
        <authorList>
            <person name="Fulton L."/>
            <person name="Clifton S."/>
            <person name="Fulton B."/>
            <person name="Xu J."/>
            <person name="Minx P."/>
            <person name="Pepin K.H."/>
            <person name="Johnson M."/>
            <person name="Bhonagiri V."/>
            <person name="Nash W.E."/>
            <person name="Mardis E.R."/>
            <person name="Wilson R.K."/>
        </authorList>
    </citation>
    <scope>NUCLEOTIDE SEQUENCE [LARGE SCALE GENOMIC DNA]</scope>
    <source>
        <strain evidence="1">DSM 15053</strain>
    </source>
</reference>
<reference evidence="1" key="2">
    <citation type="submission" date="2013-06" db="EMBL/GenBank/DDBJ databases">
        <title>Draft genome sequence of Clostridium hylemonae (DSM 15053).</title>
        <authorList>
            <person name="Sudarsanam P."/>
            <person name="Ley R."/>
            <person name="Guruge J."/>
            <person name="Turnbaugh P.J."/>
            <person name="Mahowald M."/>
            <person name="Liep D."/>
            <person name="Gordon J."/>
        </authorList>
    </citation>
    <scope>NUCLEOTIDE SEQUENCE</scope>
    <source>
        <strain evidence="1">DSM 15053</strain>
    </source>
</reference>
<dbReference type="AlphaFoldDB" id="C0BYL8"/>
<evidence type="ECO:0000313" key="1">
    <source>
        <dbReference type="EMBL" id="EEG74946.1"/>
    </source>
</evidence>
<dbReference type="EMBL" id="ABYI02000018">
    <property type="protein sequence ID" value="EEG74946.1"/>
    <property type="molecule type" value="Genomic_DNA"/>
</dbReference>
<comment type="caution">
    <text evidence="1">The sequence shown here is derived from an EMBL/GenBank/DDBJ whole genome shotgun (WGS) entry which is preliminary data.</text>
</comment>
<accession>C0BYL8</accession>
<dbReference type="HOGENOM" id="CLU_072018_1_0_9"/>
<name>C0BYL8_9FIRM</name>